<comment type="caution">
    <text evidence="3">The sequence shown here is derived from an EMBL/GenBank/DDBJ whole genome shotgun (WGS) entry which is preliminary data.</text>
</comment>
<evidence type="ECO:0000256" key="1">
    <source>
        <dbReference type="SAM" id="MobiDB-lite"/>
    </source>
</evidence>
<dbReference type="EMBL" id="NPIC01000002">
    <property type="protein sequence ID" value="RDL38726.1"/>
    <property type="molecule type" value="Genomic_DNA"/>
</dbReference>
<dbReference type="AlphaFoldDB" id="A0A370TT65"/>
<gene>
    <name evidence="3" type="ORF">BP5553_03066</name>
</gene>
<feature type="region of interest" description="Disordered" evidence="1">
    <location>
        <begin position="36"/>
        <end position="77"/>
    </location>
</feature>
<organism evidence="3 4">
    <name type="scientific">Venustampulla echinocandica</name>
    <dbReference type="NCBI Taxonomy" id="2656787"/>
    <lineage>
        <taxon>Eukaryota</taxon>
        <taxon>Fungi</taxon>
        <taxon>Dikarya</taxon>
        <taxon>Ascomycota</taxon>
        <taxon>Pezizomycotina</taxon>
        <taxon>Leotiomycetes</taxon>
        <taxon>Helotiales</taxon>
        <taxon>Pleuroascaceae</taxon>
        <taxon>Venustampulla</taxon>
    </lineage>
</organism>
<dbReference type="Proteomes" id="UP000254866">
    <property type="component" value="Unassembled WGS sequence"/>
</dbReference>
<evidence type="ECO:0000313" key="4">
    <source>
        <dbReference type="Proteomes" id="UP000254866"/>
    </source>
</evidence>
<dbReference type="RefSeq" id="XP_031871382.1">
    <property type="nucleotide sequence ID" value="XM_032011689.1"/>
</dbReference>
<name>A0A370TT65_9HELO</name>
<dbReference type="GeneID" id="43595915"/>
<evidence type="ECO:0000313" key="3">
    <source>
        <dbReference type="EMBL" id="RDL38726.1"/>
    </source>
</evidence>
<feature type="signal peptide" evidence="2">
    <location>
        <begin position="1"/>
        <end position="22"/>
    </location>
</feature>
<feature type="compositionally biased region" description="Polar residues" evidence="1">
    <location>
        <begin position="197"/>
        <end position="209"/>
    </location>
</feature>
<evidence type="ECO:0000256" key="2">
    <source>
        <dbReference type="SAM" id="SignalP"/>
    </source>
</evidence>
<sequence>MKQLNALAVLLLGLLTPVLTLAEGIQSPLLPIPKPLGLEIGGDAPRKPSDPSPNHPDNPSPTPPSNPPPPGYSSGLTPDFAALDSDGCCDCRYECLGLGSSENPIDFGDSTPTTINSWNTSPFNADGCFGHSYTAFNLYGVGYGRWGYDHSDIDFYLKNQYDDPTGKYVIQVHLPFPLPCSLLPIPRSTDRDVTDIPHSSTSHWSTPQRVSVISGMGSSSSKHTS</sequence>
<keyword evidence="2" id="KW-0732">Signal</keyword>
<protein>
    <submittedName>
        <fullName evidence="3">Uncharacterized protein</fullName>
    </submittedName>
</protein>
<feature type="chain" id="PRO_5016729502" evidence="2">
    <location>
        <begin position="23"/>
        <end position="225"/>
    </location>
</feature>
<reference evidence="3 4" key="1">
    <citation type="journal article" date="2018" name="IMA Fungus">
        <title>IMA Genome-F 9: Draft genome sequence of Annulohypoxylon stygium, Aspergillus mulundensis, Berkeleyomyces basicola (syn. Thielaviopsis basicola), Ceratocystis smalleyi, two Cercospora beticola strains, Coleophoma cylindrospora, Fusarium fracticaudum, Phialophora cf. hyalina, and Morchella septimelata.</title>
        <authorList>
            <person name="Wingfield B.D."/>
            <person name="Bills G.F."/>
            <person name="Dong Y."/>
            <person name="Huang W."/>
            <person name="Nel W.J."/>
            <person name="Swalarsk-Parry B.S."/>
            <person name="Vaghefi N."/>
            <person name="Wilken P.M."/>
            <person name="An Z."/>
            <person name="de Beer Z.W."/>
            <person name="De Vos L."/>
            <person name="Chen L."/>
            <person name="Duong T.A."/>
            <person name="Gao Y."/>
            <person name="Hammerbacher A."/>
            <person name="Kikkert J.R."/>
            <person name="Li Y."/>
            <person name="Li H."/>
            <person name="Li K."/>
            <person name="Li Q."/>
            <person name="Liu X."/>
            <person name="Ma X."/>
            <person name="Naidoo K."/>
            <person name="Pethybridge S.J."/>
            <person name="Sun J."/>
            <person name="Steenkamp E.T."/>
            <person name="van der Nest M.A."/>
            <person name="van Wyk S."/>
            <person name="Wingfield M.J."/>
            <person name="Xiong C."/>
            <person name="Yue Q."/>
            <person name="Zhang X."/>
        </authorList>
    </citation>
    <scope>NUCLEOTIDE SEQUENCE [LARGE SCALE GENOMIC DNA]</scope>
    <source>
        <strain evidence="3 4">BP 5553</strain>
    </source>
</reference>
<feature type="compositionally biased region" description="Pro residues" evidence="1">
    <location>
        <begin position="50"/>
        <end position="71"/>
    </location>
</feature>
<proteinExistence type="predicted"/>
<dbReference type="OrthoDB" id="10639778at2759"/>
<feature type="region of interest" description="Disordered" evidence="1">
    <location>
        <begin position="191"/>
        <end position="225"/>
    </location>
</feature>
<accession>A0A370TT65</accession>
<feature type="compositionally biased region" description="Low complexity" evidence="1">
    <location>
        <begin position="210"/>
        <end position="225"/>
    </location>
</feature>
<keyword evidence="4" id="KW-1185">Reference proteome</keyword>